<reference evidence="2" key="1">
    <citation type="journal article" date="2020" name="Stud. Mycol.">
        <title>101 Dothideomycetes genomes: a test case for predicting lifestyles and emergence of pathogens.</title>
        <authorList>
            <person name="Haridas S."/>
            <person name="Albert R."/>
            <person name="Binder M."/>
            <person name="Bloem J."/>
            <person name="Labutti K."/>
            <person name="Salamov A."/>
            <person name="Andreopoulos B."/>
            <person name="Baker S."/>
            <person name="Barry K."/>
            <person name="Bills G."/>
            <person name="Bluhm B."/>
            <person name="Cannon C."/>
            <person name="Castanera R."/>
            <person name="Culley D."/>
            <person name="Daum C."/>
            <person name="Ezra D."/>
            <person name="Gonzalez J."/>
            <person name="Henrissat B."/>
            <person name="Kuo A."/>
            <person name="Liang C."/>
            <person name="Lipzen A."/>
            <person name="Lutzoni F."/>
            <person name="Magnuson J."/>
            <person name="Mondo S."/>
            <person name="Nolan M."/>
            <person name="Ohm R."/>
            <person name="Pangilinan J."/>
            <person name="Park H.-J."/>
            <person name="Ramirez L."/>
            <person name="Alfaro M."/>
            <person name="Sun H."/>
            <person name="Tritt A."/>
            <person name="Yoshinaga Y."/>
            <person name="Zwiers L.-H."/>
            <person name="Turgeon B."/>
            <person name="Goodwin S."/>
            <person name="Spatafora J."/>
            <person name="Crous P."/>
            <person name="Grigoriev I."/>
        </authorList>
    </citation>
    <scope>NUCLEOTIDE SEQUENCE</scope>
    <source>
        <strain evidence="2">CBS 122367</strain>
    </source>
</reference>
<dbReference type="AlphaFoldDB" id="A0A6G1J304"/>
<proteinExistence type="predicted"/>
<accession>A0A6G1J304</accession>
<sequence length="346" mass="37279">MDQVALQTILAQLDALKTDINNCLTAIATRVEGLALDVTTIKNKVLDNTAMYPPPDSLRRFQSNLGVPASAASTSSSQRPIPALEQLRTWERSQLNRTSLPLAWVSMSPAIGPKDNKRCCLFSVRVTCAEKEDIRTCFFERHFNWCLTHLRAVQVGFNGCFSAQTSHHPCGIIFYDPRVDWQELCEATRASSMVQQFLQDQYGVTQWSYSDGLLDNILGDFPTLSSGKGKGHAVESSNTHNSLAMGGMAQSSGQFPAVTESSQTYDDSAMGGTNVFAGQAGIAEQHGQASVSVAEQFDLGLLQGVFEGEFDLGKHTGQTDGAAGEELTAGTAGLPEESSGSDRDPS</sequence>
<gene>
    <name evidence="2" type="ORF">K458DRAFT_403836</name>
</gene>
<keyword evidence="3" id="KW-1185">Reference proteome</keyword>
<feature type="compositionally biased region" description="Low complexity" evidence="1">
    <location>
        <begin position="321"/>
        <end position="334"/>
    </location>
</feature>
<name>A0A6G1J304_9PLEO</name>
<evidence type="ECO:0000256" key="1">
    <source>
        <dbReference type="SAM" id="MobiDB-lite"/>
    </source>
</evidence>
<dbReference type="Proteomes" id="UP000799291">
    <property type="component" value="Unassembled WGS sequence"/>
</dbReference>
<protein>
    <submittedName>
        <fullName evidence="2">Uncharacterized protein</fullName>
    </submittedName>
</protein>
<organism evidence="2 3">
    <name type="scientific">Lentithecium fluviatile CBS 122367</name>
    <dbReference type="NCBI Taxonomy" id="1168545"/>
    <lineage>
        <taxon>Eukaryota</taxon>
        <taxon>Fungi</taxon>
        <taxon>Dikarya</taxon>
        <taxon>Ascomycota</taxon>
        <taxon>Pezizomycotina</taxon>
        <taxon>Dothideomycetes</taxon>
        <taxon>Pleosporomycetidae</taxon>
        <taxon>Pleosporales</taxon>
        <taxon>Massarineae</taxon>
        <taxon>Lentitheciaceae</taxon>
        <taxon>Lentithecium</taxon>
    </lineage>
</organism>
<dbReference type="EMBL" id="MU005580">
    <property type="protein sequence ID" value="KAF2684892.1"/>
    <property type="molecule type" value="Genomic_DNA"/>
</dbReference>
<evidence type="ECO:0000313" key="3">
    <source>
        <dbReference type="Proteomes" id="UP000799291"/>
    </source>
</evidence>
<evidence type="ECO:0000313" key="2">
    <source>
        <dbReference type="EMBL" id="KAF2684892.1"/>
    </source>
</evidence>
<feature type="region of interest" description="Disordered" evidence="1">
    <location>
        <begin position="313"/>
        <end position="346"/>
    </location>
</feature>